<evidence type="ECO:0000313" key="3">
    <source>
        <dbReference type="Proteomes" id="UP000535511"/>
    </source>
</evidence>
<accession>A0A7Y9JCM0</accession>
<keyword evidence="1" id="KW-0732">Signal</keyword>
<proteinExistence type="predicted"/>
<dbReference type="PANTHER" id="PTHR30222">
    <property type="entry name" value="SPERMIDINE/PUTRESCINE-BINDING PERIPLASMIC PROTEIN"/>
    <property type="match status" value="1"/>
</dbReference>
<dbReference type="PANTHER" id="PTHR30222:SF18">
    <property type="entry name" value="BIFUNCTIONAL POLYHYDROXYBUTYRATE SYNTHASE _ ABC TRANSPORTER PERIPLASMIC BINDING PROTEIN-RELATED"/>
    <property type="match status" value="1"/>
</dbReference>
<dbReference type="PROSITE" id="PS51257">
    <property type="entry name" value="PROKAR_LIPOPROTEIN"/>
    <property type="match status" value="1"/>
</dbReference>
<dbReference type="Proteomes" id="UP000535511">
    <property type="component" value="Unassembled WGS sequence"/>
</dbReference>
<evidence type="ECO:0000313" key="2">
    <source>
        <dbReference type="EMBL" id="NYD42384.1"/>
    </source>
</evidence>
<dbReference type="Pfam" id="PF13416">
    <property type="entry name" value="SBP_bac_8"/>
    <property type="match status" value="1"/>
</dbReference>
<sequence>MRKISPRRTGTRRSGARRLGVLAGVALLAVVSGCGTSGGGGSSPSANGGFTPPDVPMKQSLGSMEGQVNILAWPGYAEDGSNDPKVDWVTPFEKQTGCQANVKYFGTSDEAVKLMKTGQYDVVSASGDASLRLIAAGDVAPVNTDLVKNYADISPFLKDRDWNSVNGQMYGIPHGWGANLLMYNTDVVKPAPTSWGSVFTGASQYAGKVTAYDSPIYIADAALYLMKHQPGLKITNPYALDSDQLQAAVDLLKKQRQNVSEYWSDYLKEVQAFSTGDSVIGTTWEVIAQVAQGEKVPVKAVLPQEGSTGWSDTWMVSSKSQHSNCAYAWMDYITGPQAQADVAQYFGEAPANPKACDLTAKNFCDAYHASDAQYADKIWYWTTPISNCLDGRKDVQCTDYGDWTQAWTEVKG</sequence>
<comment type="caution">
    <text evidence="2">The sequence shown here is derived from an EMBL/GenBank/DDBJ whole genome shotgun (WGS) entry which is preliminary data.</text>
</comment>
<dbReference type="EMBL" id="JACCBG010000001">
    <property type="protein sequence ID" value="NYD42384.1"/>
    <property type="molecule type" value="Genomic_DNA"/>
</dbReference>
<reference evidence="2 3" key="1">
    <citation type="submission" date="2020-07" db="EMBL/GenBank/DDBJ databases">
        <title>Sequencing the genomes of 1000 actinobacteria strains.</title>
        <authorList>
            <person name="Klenk H.-P."/>
        </authorList>
    </citation>
    <scope>NUCLEOTIDE SEQUENCE [LARGE SCALE GENOMIC DNA]</scope>
    <source>
        <strain evidence="2 3">DSM 21350</strain>
    </source>
</reference>
<name>A0A7Y9JCM0_9ACTN</name>
<dbReference type="InterPro" id="IPR006059">
    <property type="entry name" value="SBP"/>
</dbReference>
<evidence type="ECO:0000256" key="1">
    <source>
        <dbReference type="ARBA" id="ARBA00022729"/>
    </source>
</evidence>
<dbReference type="RefSeq" id="WP_179664028.1">
    <property type="nucleotide sequence ID" value="NZ_JACCBG010000001.1"/>
</dbReference>
<gene>
    <name evidence="2" type="ORF">BJZ21_002467</name>
</gene>
<protein>
    <submittedName>
        <fullName evidence="2">Putative spermidine/putrescine transport system substrate-binding protein</fullName>
    </submittedName>
</protein>
<dbReference type="CDD" id="cd13588">
    <property type="entry name" value="PBP2_polyamine_1"/>
    <property type="match status" value="1"/>
</dbReference>
<dbReference type="SUPFAM" id="SSF53850">
    <property type="entry name" value="Periplasmic binding protein-like II"/>
    <property type="match status" value="1"/>
</dbReference>
<keyword evidence="3" id="KW-1185">Reference proteome</keyword>
<organism evidence="2 3">
    <name type="scientific">Nocardioides panaciterrulae</name>
    <dbReference type="NCBI Taxonomy" id="661492"/>
    <lineage>
        <taxon>Bacteria</taxon>
        <taxon>Bacillati</taxon>
        <taxon>Actinomycetota</taxon>
        <taxon>Actinomycetes</taxon>
        <taxon>Propionibacteriales</taxon>
        <taxon>Nocardioidaceae</taxon>
        <taxon>Nocardioides</taxon>
    </lineage>
</organism>
<dbReference type="AlphaFoldDB" id="A0A7Y9JCM0"/>
<dbReference type="Gene3D" id="3.40.190.10">
    <property type="entry name" value="Periplasmic binding protein-like II"/>
    <property type="match status" value="2"/>
</dbReference>